<dbReference type="PANTHER" id="PTHR36091">
    <property type="entry name" value="ALTERED INHERITANCE OF MITOCHONDRIA PROTEIN 9, MITOCHONDRIAL"/>
    <property type="match status" value="1"/>
</dbReference>
<dbReference type="PANTHER" id="PTHR36091:SF2">
    <property type="entry name" value="AMINOGLYCOSIDE PHOSPHOTRANSFERASE DOMAIN-CONTAINING PROTEIN"/>
    <property type="match status" value="1"/>
</dbReference>
<dbReference type="InterPro" id="IPR051035">
    <property type="entry name" value="Mito_inheritance_9"/>
</dbReference>
<dbReference type="Proteomes" id="UP000249829">
    <property type="component" value="Unassembled WGS sequence"/>
</dbReference>
<dbReference type="InterPro" id="IPR002575">
    <property type="entry name" value="Aminoglycoside_PTrfase"/>
</dbReference>
<evidence type="ECO:0000259" key="1">
    <source>
        <dbReference type="Pfam" id="PF01636"/>
    </source>
</evidence>
<evidence type="ECO:0000313" key="2">
    <source>
        <dbReference type="EMBL" id="PYI23681.1"/>
    </source>
</evidence>
<reference evidence="2 3" key="1">
    <citation type="submission" date="2018-02" db="EMBL/GenBank/DDBJ databases">
        <title>The genomes of Aspergillus section Nigri reveals drivers in fungal speciation.</title>
        <authorList>
            <consortium name="DOE Joint Genome Institute"/>
            <person name="Vesth T.C."/>
            <person name="Nybo J."/>
            <person name="Theobald S."/>
            <person name="Brandl J."/>
            <person name="Frisvad J.C."/>
            <person name="Nielsen K.F."/>
            <person name="Lyhne E.K."/>
            <person name="Kogle M.E."/>
            <person name="Kuo A."/>
            <person name="Riley R."/>
            <person name="Clum A."/>
            <person name="Nolan M."/>
            <person name="Lipzen A."/>
            <person name="Salamov A."/>
            <person name="Henrissat B."/>
            <person name="Wiebenga A."/>
            <person name="De vries R.P."/>
            <person name="Grigoriev I.V."/>
            <person name="Mortensen U.H."/>
            <person name="Andersen M.R."/>
            <person name="Baker S.E."/>
        </authorList>
    </citation>
    <scope>NUCLEOTIDE SEQUENCE [LARGE SCALE GENOMIC DNA]</scope>
    <source>
        <strain evidence="2 3">CBS 115571</strain>
    </source>
</reference>
<proteinExistence type="predicted"/>
<organism evidence="2 3">
    <name type="scientific">Aspergillus violaceofuscus (strain CBS 115571)</name>
    <dbReference type="NCBI Taxonomy" id="1450538"/>
    <lineage>
        <taxon>Eukaryota</taxon>
        <taxon>Fungi</taxon>
        <taxon>Dikarya</taxon>
        <taxon>Ascomycota</taxon>
        <taxon>Pezizomycotina</taxon>
        <taxon>Eurotiomycetes</taxon>
        <taxon>Eurotiomycetidae</taxon>
        <taxon>Eurotiales</taxon>
        <taxon>Aspergillaceae</taxon>
        <taxon>Aspergillus</taxon>
    </lineage>
</organism>
<dbReference type="AlphaFoldDB" id="A0A2V5HIQ3"/>
<gene>
    <name evidence="2" type="ORF">BO99DRAFT_459875</name>
</gene>
<dbReference type="SUPFAM" id="SSF56112">
    <property type="entry name" value="Protein kinase-like (PK-like)"/>
    <property type="match status" value="1"/>
</dbReference>
<accession>A0A2V5HIQ3</accession>
<dbReference type="OMA" id="RRQSLFY"/>
<feature type="domain" description="Aminoglycoside phosphotransferase" evidence="1">
    <location>
        <begin position="50"/>
        <end position="302"/>
    </location>
</feature>
<dbReference type="GO" id="GO:0016740">
    <property type="term" value="F:transferase activity"/>
    <property type="evidence" value="ECO:0007669"/>
    <property type="project" value="UniProtKB-KW"/>
</dbReference>
<evidence type="ECO:0000313" key="3">
    <source>
        <dbReference type="Proteomes" id="UP000249829"/>
    </source>
</evidence>
<dbReference type="Gene3D" id="3.90.1200.10">
    <property type="match status" value="1"/>
</dbReference>
<dbReference type="Pfam" id="PF01636">
    <property type="entry name" value="APH"/>
    <property type="match status" value="1"/>
</dbReference>
<dbReference type="InterPro" id="IPR011009">
    <property type="entry name" value="Kinase-like_dom_sf"/>
</dbReference>
<dbReference type="GO" id="GO:0005739">
    <property type="term" value="C:mitochondrion"/>
    <property type="evidence" value="ECO:0007669"/>
    <property type="project" value="TreeGrafter"/>
</dbReference>
<name>A0A2V5HIQ3_ASPV1</name>
<keyword evidence="2" id="KW-0808">Transferase</keyword>
<dbReference type="EMBL" id="KZ825104">
    <property type="protein sequence ID" value="PYI23681.1"/>
    <property type="molecule type" value="Genomic_DNA"/>
</dbReference>
<sequence length="490" mass="55831">MDPGGSRAHAERRGVIARLNERYVNFDVAALKTAIGKHVGHGSVKELVKLSEGGFNRVLLATMEDDFKAIVKIPYRISVPETYATASEVATLTFLRSKGFPVPEVYGWSATREDEVGVEYIIKEHAAGIGAETRWFQTTKYQKKALVAGIVDMEKKLFDIPSASDGDSETYCIGPIADYMFWDGQRAELELDRGPWSDPGQYLRAIAIKEVLWTERFGKPLECDFRHNTVFPGVDSHQDYLILLNKSLAIAPYLIPQDPKDILNRPTLHHRDLTPSNVFVCPETFRPTCIIDWQHTTITPLLLAAAYPRLFENPDPEPPAGLTPPEYPGNYDQLDPEDKTQVDELIRRQSLFYLYRDPLILPRQHLVDLAGRQWSGDLMTLRGSLMRIRDIWSHVPGHDRSQECPISFSEEELAAQSENEPMWCNLNHLVSHWRDELEGISEEGWVSTEKYDHAVKRNDLLKAEFAEGGSLDELDKIKRAWPFQDHEESY</sequence>
<keyword evidence="3" id="KW-1185">Reference proteome</keyword>
<protein>
    <submittedName>
        <fullName evidence="2">Phosphotransferase enzyme family protein</fullName>
    </submittedName>
</protein>